<dbReference type="Pfam" id="PF10005">
    <property type="entry name" value="Zn_ribbon_DZR_6"/>
    <property type="match status" value="1"/>
</dbReference>
<dbReference type="EMBL" id="VMNH01000007">
    <property type="protein sequence ID" value="TVO75858.1"/>
    <property type="molecule type" value="Genomic_DNA"/>
</dbReference>
<evidence type="ECO:0000313" key="2">
    <source>
        <dbReference type="EMBL" id="TVO75858.1"/>
    </source>
</evidence>
<accession>A0A558DRQ4</accession>
<gene>
    <name evidence="2" type="ORF">FHP88_07620</name>
</gene>
<dbReference type="AlphaFoldDB" id="A0A558DRQ4"/>
<dbReference type="OrthoDB" id="256753at2"/>
<evidence type="ECO:0000259" key="1">
    <source>
        <dbReference type="Pfam" id="PF10005"/>
    </source>
</evidence>
<proteinExistence type="predicted"/>
<organism evidence="2 3">
    <name type="scientific">Sedimenticola selenatireducens</name>
    <dbReference type="NCBI Taxonomy" id="191960"/>
    <lineage>
        <taxon>Bacteria</taxon>
        <taxon>Pseudomonadati</taxon>
        <taxon>Pseudomonadota</taxon>
        <taxon>Gammaproteobacteria</taxon>
        <taxon>Chromatiales</taxon>
        <taxon>Sedimenticolaceae</taxon>
        <taxon>Sedimenticola</taxon>
    </lineage>
</organism>
<dbReference type="Pfam" id="PF15887">
    <property type="entry name" value="Peptidase_Mx"/>
    <property type="match status" value="1"/>
</dbReference>
<evidence type="ECO:0000313" key="3">
    <source>
        <dbReference type="Proteomes" id="UP000316649"/>
    </source>
</evidence>
<dbReference type="Gene3D" id="3.40.390.70">
    <property type="match status" value="1"/>
</dbReference>
<dbReference type="InterPro" id="IPR011201">
    <property type="entry name" value="Zinc-ribbon_6_bact"/>
</dbReference>
<dbReference type="RefSeq" id="WP_144358438.1">
    <property type="nucleotide sequence ID" value="NZ_VMNH01000007.1"/>
</dbReference>
<dbReference type="InterPro" id="IPR031321">
    <property type="entry name" value="UCP012641"/>
</dbReference>
<name>A0A558DRQ4_9GAMM</name>
<sequence length="369" mass="42643">MKTYSCQCGVRLHFENTLCVSCQRELGFLPDIRLLSALEPRGDNLWQATANKSSYRKCRNYSDHHVCNWMVPESDNHAYCYSCRLSEIIPDLSNPNNLKLWGLIENAKRRLLYSLLWLDLPIVNREENPQLGLAFHLMEDQGYSEFAQDMPLQDAVFTGHRNGIITLNIAEANPVSREQTRAHMDENYRTLLGHFRHESGHYYWDVLLRNSPRIDEFRALFGDERIGYGDVMQGYYANGPVANWQTNWISGYASAHSWEDWAETWAHYLHMIDSMETANDYGFDLGSTNEHTPRMQQFNADYLASISIHDLVNEWSHFTVALNDMNRSMGLPDAYPFVLTDTIIQKLAFVHSVIIDQSRSGRESKSISN</sequence>
<reference evidence="2 3" key="1">
    <citation type="submission" date="2019-07" db="EMBL/GenBank/DDBJ databases">
        <title>The pathways for chlorine oxyanion respiration interact through the shared metabolite chlorate.</title>
        <authorList>
            <person name="Barnum T.P."/>
            <person name="Cheng Y."/>
            <person name="Hill K.A."/>
            <person name="Lucas L.N."/>
            <person name="Carlson H.K."/>
            <person name="Coates J.D."/>
        </authorList>
    </citation>
    <scope>NUCLEOTIDE SEQUENCE [LARGE SCALE GENOMIC DNA]</scope>
    <source>
        <strain evidence="2 3">BK-1</strain>
    </source>
</reference>
<comment type="caution">
    <text evidence="2">The sequence shown here is derived from an EMBL/GenBank/DDBJ whole genome shotgun (WGS) entry which is preliminary data.</text>
</comment>
<dbReference type="PIRSF" id="PIRSF012641">
    <property type="entry name" value="UCP012641"/>
    <property type="match status" value="1"/>
</dbReference>
<keyword evidence="3" id="KW-1185">Reference proteome</keyword>
<dbReference type="Proteomes" id="UP000316649">
    <property type="component" value="Unassembled WGS sequence"/>
</dbReference>
<feature type="domain" description="Zinc-ribbon" evidence="1">
    <location>
        <begin position="4"/>
        <end position="94"/>
    </location>
</feature>
<protein>
    <recommendedName>
        <fullName evidence="1">Zinc-ribbon domain-containing protein</fullName>
    </recommendedName>
</protein>